<reference evidence="1 2" key="1">
    <citation type="journal article" date="2009" name="PLoS Genet.">
        <title>Adaptations to submarine hydrothermal environments exemplified by the genome of Nautilia profundicola.</title>
        <authorList>
            <person name="Campbell B.J."/>
            <person name="Smith J.L."/>
            <person name="Hanson T.E."/>
            <person name="Klotz M.G."/>
            <person name="Stein L.Y."/>
            <person name="Lee C.K."/>
            <person name="Wu D."/>
            <person name="Robinson J.M."/>
            <person name="Khouri H.M."/>
            <person name="Eisen J.A."/>
            <person name="Cary S.C."/>
        </authorList>
    </citation>
    <scope>NUCLEOTIDE SEQUENCE [LARGE SCALE GENOMIC DNA]</scope>
    <source>
        <strain evidence="2">ATCC BAA-1463 / DSM 18972 / AmH</strain>
    </source>
</reference>
<dbReference type="AlphaFoldDB" id="B9L5K8"/>
<evidence type="ECO:0000313" key="2">
    <source>
        <dbReference type="Proteomes" id="UP000000448"/>
    </source>
</evidence>
<dbReference type="EMBL" id="CP001279">
    <property type="protein sequence ID" value="ACM93374.1"/>
    <property type="molecule type" value="Genomic_DNA"/>
</dbReference>
<keyword evidence="1" id="KW-0282">Flagellum</keyword>
<dbReference type="KEGG" id="nam:NAMH_1253"/>
<keyword evidence="2" id="KW-1185">Reference proteome</keyword>
<accession>B9L5K8</accession>
<sequence>MKNEKLDKEEIKYQIIKDRLRNIFLKKPKSVAKIFEHLIKRSKGV</sequence>
<dbReference type="HOGENOM" id="CLU_3202364_0_0_7"/>
<organism evidence="1 2">
    <name type="scientific">Nautilia profundicola (strain ATCC BAA-1463 / DSM 18972 / AmH)</name>
    <dbReference type="NCBI Taxonomy" id="598659"/>
    <lineage>
        <taxon>Bacteria</taxon>
        <taxon>Pseudomonadati</taxon>
        <taxon>Campylobacterota</taxon>
        <taxon>Epsilonproteobacteria</taxon>
        <taxon>Nautiliales</taxon>
        <taxon>Nautiliaceae</taxon>
        <taxon>Nautilia</taxon>
    </lineage>
</organism>
<dbReference type="Proteomes" id="UP000000448">
    <property type="component" value="Chromosome"/>
</dbReference>
<keyword evidence="1" id="KW-0966">Cell projection</keyword>
<protein>
    <submittedName>
        <fullName evidence="1">Flagellar basal-body M-ring protein flif</fullName>
    </submittedName>
</protein>
<proteinExistence type="predicted"/>
<dbReference type="RefSeq" id="WP_015902426.1">
    <property type="nucleotide sequence ID" value="NC_012115.1"/>
</dbReference>
<name>B9L5K8_NAUPA</name>
<gene>
    <name evidence="1" type="ordered locus">NAMH_1253</name>
</gene>
<evidence type="ECO:0000313" key="1">
    <source>
        <dbReference type="EMBL" id="ACM93374.1"/>
    </source>
</evidence>
<keyword evidence="1" id="KW-0969">Cilium</keyword>
<dbReference type="OrthoDB" id="5373255at2"/>